<feature type="signal peptide" evidence="2">
    <location>
        <begin position="1"/>
        <end position="24"/>
    </location>
</feature>
<evidence type="ECO:0000256" key="1">
    <source>
        <dbReference type="SAM" id="MobiDB-lite"/>
    </source>
</evidence>
<dbReference type="EMBL" id="ML769667">
    <property type="protein sequence ID" value="KAE9390182.1"/>
    <property type="molecule type" value="Genomic_DNA"/>
</dbReference>
<evidence type="ECO:0000256" key="2">
    <source>
        <dbReference type="SAM" id="SignalP"/>
    </source>
</evidence>
<evidence type="ECO:0000313" key="3">
    <source>
        <dbReference type="EMBL" id="KAE9390182.1"/>
    </source>
</evidence>
<protein>
    <submittedName>
        <fullName evidence="3">Uncharacterized protein</fullName>
    </submittedName>
</protein>
<reference evidence="3" key="1">
    <citation type="journal article" date="2019" name="Environ. Microbiol.">
        <title>Fungal ecological strategies reflected in gene transcription - a case study of two litter decomposers.</title>
        <authorList>
            <person name="Barbi F."/>
            <person name="Kohler A."/>
            <person name="Barry K."/>
            <person name="Baskaran P."/>
            <person name="Daum C."/>
            <person name="Fauchery L."/>
            <person name="Ihrmark K."/>
            <person name="Kuo A."/>
            <person name="LaButti K."/>
            <person name="Lipzen A."/>
            <person name="Morin E."/>
            <person name="Grigoriev I.V."/>
            <person name="Henrissat B."/>
            <person name="Lindahl B."/>
            <person name="Martin F."/>
        </authorList>
    </citation>
    <scope>NUCLEOTIDE SEQUENCE</scope>
    <source>
        <strain evidence="3">JB14</strain>
    </source>
</reference>
<feature type="region of interest" description="Disordered" evidence="1">
    <location>
        <begin position="43"/>
        <end position="96"/>
    </location>
</feature>
<keyword evidence="4" id="KW-1185">Reference proteome</keyword>
<dbReference type="AlphaFoldDB" id="A0A6A4GWE4"/>
<sequence length="148" mass="16306">MEASLQTLIIAALLVVSTSSFTYGLPLGDQIYSRKEDSIVQRSAGTDTNGYLFERHWQPEYTRPQRRSPAHEGSESAHKEGSQSGLAIKPNDPTHVKAAKHLANKLPVELAHKVVDQHNGDIHSSRMKPTHEAVEAPVWMGEGRSCAQ</sequence>
<gene>
    <name evidence="3" type="ORF">BT96DRAFT_1065282</name>
</gene>
<dbReference type="Proteomes" id="UP000799118">
    <property type="component" value="Unassembled WGS sequence"/>
</dbReference>
<keyword evidence="2" id="KW-0732">Signal</keyword>
<name>A0A6A4GWE4_9AGAR</name>
<feature type="compositionally biased region" description="Basic and acidic residues" evidence="1">
    <location>
        <begin position="69"/>
        <end position="81"/>
    </location>
</feature>
<feature type="chain" id="PRO_5025458810" evidence="2">
    <location>
        <begin position="25"/>
        <end position="148"/>
    </location>
</feature>
<organism evidence="3 4">
    <name type="scientific">Gymnopus androsaceus JB14</name>
    <dbReference type="NCBI Taxonomy" id="1447944"/>
    <lineage>
        <taxon>Eukaryota</taxon>
        <taxon>Fungi</taxon>
        <taxon>Dikarya</taxon>
        <taxon>Basidiomycota</taxon>
        <taxon>Agaricomycotina</taxon>
        <taxon>Agaricomycetes</taxon>
        <taxon>Agaricomycetidae</taxon>
        <taxon>Agaricales</taxon>
        <taxon>Marasmiineae</taxon>
        <taxon>Omphalotaceae</taxon>
        <taxon>Gymnopus</taxon>
    </lineage>
</organism>
<accession>A0A6A4GWE4</accession>
<proteinExistence type="predicted"/>
<evidence type="ECO:0000313" key="4">
    <source>
        <dbReference type="Proteomes" id="UP000799118"/>
    </source>
</evidence>